<feature type="compositionally biased region" description="Basic and acidic residues" evidence="1">
    <location>
        <begin position="47"/>
        <end position="59"/>
    </location>
</feature>
<feature type="region of interest" description="Disordered" evidence="1">
    <location>
        <begin position="22"/>
        <end position="111"/>
    </location>
</feature>
<reference evidence="2" key="1">
    <citation type="submission" date="2021-01" db="EMBL/GenBank/DDBJ databases">
        <authorList>
            <person name="Corre E."/>
            <person name="Pelletier E."/>
            <person name="Niang G."/>
            <person name="Scheremetjew M."/>
            <person name="Finn R."/>
            <person name="Kale V."/>
            <person name="Holt S."/>
            <person name="Cochrane G."/>
            <person name="Meng A."/>
            <person name="Brown T."/>
            <person name="Cohen L."/>
        </authorList>
    </citation>
    <scope>NUCLEOTIDE SEQUENCE</scope>
    <source>
        <strain evidence="2">CCCM811</strain>
    </source>
</reference>
<gene>
    <name evidence="2" type="ORF">LGLO00237_LOCUS22579</name>
</gene>
<dbReference type="AlphaFoldDB" id="A0A7S3Z3W1"/>
<evidence type="ECO:0000256" key="1">
    <source>
        <dbReference type="SAM" id="MobiDB-lite"/>
    </source>
</evidence>
<protein>
    <submittedName>
        <fullName evidence="2">Uncharacterized protein</fullName>
    </submittedName>
</protein>
<evidence type="ECO:0000313" key="2">
    <source>
        <dbReference type="EMBL" id="CAE0670939.1"/>
    </source>
</evidence>
<proteinExistence type="predicted"/>
<accession>A0A7S3Z3W1</accession>
<organism evidence="2">
    <name type="scientific">Lotharella globosa</name>
    <dbReference type="NCBI Taxonomy" id="91324"/>
    <lineage>
        <taxon>Eukaryota</taxon>
        <taxon>Sar</taxon>
        <taxon>Rhizaria</taxon>
        <taxon>Cercozoa</taxon>
        <taxon>Chlorarachniophyceae</taxon>
        <taxon>Lotharella</taxon>
    </lineage>
</organism>
<name>A0A7S3Z3W1_9EUKA</name>
<dbReference type="EMBL" id="HBIV01031669">
    <property type="protein sequence ID" value="CAE0670939.1"/>
    <property type="molecule type" value="Transcribed_RNA"/>
</dbReference>
<sequence>MRLTPPSCYSSTCTRAYTNGEATADENHQKRNGCAPHDDLLLPLHSKTIEESSDGRTQPERVLPPDDGVSPAVLVETRKNVKKKKDNHQSLSPNRIDPRQQQKQKQKQKQAAVVSVVVI</sequence>